<keyword evidence="7" id="KW-0807">Transducer</keyword>
<evidence type="ECO:0000256" key="1">
    <source>
        <dbReference type="ARBA" id="ARBA00004141"/>
    </source>
</evidence>
<evidence type="ECO:0000256" key="4">
    <source>
        <dbReference type="ARBA" id="ARBA00023040"/>
    </source>
</evidence>
<comment type="caution">
    <text evidence="10">The sequence shown here is derived from an EMBL/GenBank/DDBJ whole genome shotgun (WGS) entry which is preliminary data.</text>
</comment>
<dbReference type="SUPFAM" id="SSF81321">
    <property type="entry name" value="Family A G protein-coupled receptor-like"/>
    <property type="match status" value="1"/>
</dbReference>
<evidence type="ECO:0000259" key="9">
    <source>
        <dbReference type="PROSITE" id="PS50262"/>
    </source>
</evidence>
<keyword evidence="11" id="KW-1185">Reference proteome</keyword>
<protein>
    <recommendedName>
        <fullName evidence="9">G-protein coupled receptors family 1 profile domain-containing protein</fullName>
    </recommendedName>
</protein>
<feature type="transmembrane region" description="Helical" evidence="8">
    <location>
        <begin position="140"/>
        <end position="160"/>
    </location>
</feature>
<organism evidence="10 11">
    <name type="scientific">Dreissena polymorpha</name>
    <name type="common">Zebra mussel</name>
    <name type="synonym">Mytilus polymorpha</name>
    <dbReference type="NCBI Taxonomy" id="45954"/>
    <lineage>
        <taxon>Eukaryota</taxon>
        <taxon>Metazoa</taxon>
        <taxon>Spiralia</taxon>
        <taxon>Lophotrochozoa</taxon>
        <taxon>Mollusca</taxon>
        <taxon>Bivalvia</taxon>
        <taxon>Autobranchia</taxon>
        <taxon>Heteroconchia</taxon>
        <taxon>Euheterodonta</taxon>
        <taxon>Imparidentia</taxon>
        <taxon>Neoheterodontei</taxon>
        <taxon>Myida</taxon>
        <taxon>Dreissenoidea</taxon>
        <taxon>Dreissenidae</taxon>
        <taxon>Dreissena</taxon>
    </lineage>
</organism>
<dbReference type="PRINTS" id="PR00237">
    <property type="entry name" value="GPCRRHODOPSN"/>
</dbReference>
<keyword evidence="5 8" id="KW-0472">Membrane</keyword>
<feature type="transmembrane region" description="Helical" evidence="8">
    <location>
        <begin position="20"/>
        <end position="40"/>
    </location>
</feature>
<dbReference type="AlphaFoldDB" id="A0A9D4IBB1"/>
<dbReference type="Gene3D" id="1.20.1070.10">
    <property type="entry name" value="Rhodopsin 7-helix transmembrane proteins"/>
    <property type="match status" value="1"/>
</dbReference>
<sequence>MAIDRYRAVVKRIVISRRTAIYAVLCVWVLSFIVSSPQIYEYSLYLDHEANNETYISCGSEGIVEHFETIYAAIVVCIAYIIPFGLVIGCYAGLGVYVHRHASKIRAQMNTFSTTASGSNAPSQRNQTLSPRMIKMIKMLIALTITFLIMWTPYFVIFAINEITGLDDTAYYVEWPHVASRTMNLLSSVTNPILYLAFSEIFQDIVRNWFRCFKKVEAQVTFGQTSQSRSFNTNKVAPADSTISNVLNVHSLENIE</sequence>
<comment type="subcellular location">
    <subcellularLocation>
        <location evidence="1">Membrane</location>
        <topology evidence="1">Multi-pass membrane protein</topology>
    </subcellularLocation>
</comment>
<dbReference type="EMBL" id="JAIWYP010000009">
    <property type="protein sequence ID" value="KAH3768951.1"/>
    <property type="molecule type" value="Genomic_DNA"/>
</dbReference>
<evidence type="ECO:0000313" key="10">
    <source>
        <dbReference type="EMBL" id="KAH3768951.1"/>
    </source>
</evidence>
<evidence type="ECO:0000313" key="11">
    <source>
        <dbReference type="Proteomes" id="UP000828390"/>
    </source>
</evidence>
<reference evidence="10" key="1">
    <citation type="journal article" date="2019" name="bioRxiv">
        <title>The Genome of the Zebra Mussel, Dreissena polymorpha: A Resource for Invasive Species Research.</title>
        <authorList>
            <person name="McCartney M.A."/>
            <person name="Auch B."/>
            <person name="Kono T."/>
            <person name="Mallez S."/>
            <person name="Zhang Y."/>
            <person name="Obille A."/>
            <person name="Becker A."/>
            <person name="Abrahante J.E."/>
            <person name="Garbe J."/>
            <person name="Badalamenti J.P."/>
            <person name="Herman A."/>
            <person name="Mangelson H."/>
            <person name="Liachko I."/>
            <person name="Sullivan S."/>
            <person name="Sone E.D."/>
            <person name="Koren S."/>
            <person name="Silverstein K.A.T."/>
            <person name="Beckman K.B."/>
            <person name="Gohl D.M."/>
        </authorList>
    </citation>
    <scope>NUCLEOTIDE SEQUENCE</scope>
    <source>
        <strain evidence="10">Duluth1</strain>
        <tissue evidence="10">Whole animal</tissue>
    </source>
</reference>
<evidence type="ECO:0000256" key="5">
    <source>
        <dbReference type="ARBA" id="ARBA00023136"/>
    </source>
</evidence>
<evidence type="ECO:0000256" key="8">
    <source>
        <dbReference type="SAM" id="Phobius"/>
    </source>
</evidence>
<reference evidence="10" key="2">
    <citation type="submission" date="2020-11" db="EMBL/GenBank/DDBJ databases">
        <authorList>
            <person name="McCartney M.A."/>
            <person name="Auch B."/>
            <person name="Kono T."/>
            <person name="Mallez S."/>
            <person name="Becker A."/>
            <person name="Gohl D.M."/>
            <person name="Silverstein K.A.T."/>
            <person name="Koren S."/>
            <person name="Bechman K.B."/>
            <person name="Herman A."/>
            <person name="Abrahante J.E."/>
            <person name="Garbe J."/>
        </authorList>
    </citation>
    <scope>NUCLEOTIDE SEQUENCE</scope>
    <source>
        <strain evidence="10">Duluth1</strain>
        <tissue evidence="10">Whole animal</tissue>
    </source>
</reference>
<proteinExistence type="predicted"/>
<evidence type="ECO:0000256" key="7">
    <source>
        <dbReference type="ARBA" id="ARBA00023224"/>
    </source>
</evidence>
<feature type="domain" description="G-protein coupled receptors family 1 profile" evidence="9">
    <location>
        <begin position="1"/>
        <end position="195"/>
    </location>
</feature>
<evidence type="ECO:0000256" key="3">
    <source>
        <dbReference type="ARBA" id="ARBA00022989"/>
    </source>
</evidence>
<dbReference type="Pfam" id="PF00001">
    <property type="entry name" value="7tm_1"/>
    <property type="match status" value="1"/>
</dbReference>
<dbReference type="GO" id="GO:0005886">
    <property type="term" value="C:plasma membrane"/>
    <property type="evidence" value="ECO:0007669"/>
    <property type="project" value="TreeGrafter"/>
</dbReference>
<evidence type="ECO:0000256" key="2">
    <source>
        <dbReference type="ARBA" id="ARBA00022692"/>
    </source>
</evidence>
<accession>A0A9D4IBB1</accession>
<dbReference type="GO" id="GO:0004930">
    <property type="term" value="F:G protein-coupled receptor activity"/>
    <property type="evidence" value="ECO:0007669"/>
    <property type="project" value="UniProtKB-KW"/>
</dbReference>
<keyword evidence="3 8" id="KW-1133">Transmembrane helix</keyword>
<dbReference type="CDD" id="cd00637">
    <property type="entry name" value="7tm_classA_rhodopsin-like"/>
    <property type="match status" value="1"/>
</dbReference>
<dbReference type="InterPro" id="IPR000276">
    <property type="entry name" value="GPCR_Rhodpsn"/>
</dbReference>
<feature type="transmembrane region" description="Helical" evidence="8">
    <location>
        <begin position="70"/>
        <end position="98"/>
    </location>
</feature>
<name>A0A9D4IBB1_DREPO</name>
<dbReference type="PANTHER" id="PTHR45695:SF22">
    <property type="entry name" value="G-PROTEIN COUPLED RECEPTORS FAMILY 1 PROFILE DOMAIN-CONTAINING PROTEIN"/>
    <property type="match status" value="1"/>
</dbReference>
<keyword evidence="4" id="KW-0297">G-protein coupled receptor</keyword>
<keyword evidence="6" id="KW-0675">Receptor</keyword>
<dbReference type="PANTHER" id="PTHR45695">
    <property type="entry name" value="LEUCOKININ RECEPTOR-RELATED"/>
    <property type="match status" value="1"/>
</dbReference>
<evidence type="ECO:0000256" key="6">
    <source>
        <dbReference type="ARBA" id="ARBA00023170"/>
    </source>
</evidence>
<dbReference type="PROSITE" id="PS50262">
    <property type="entry name" value="G_PROTEIN_RECEP_F1_2"/>
    <property type="match status" value="1"/>
</dbReference>
<dbReference type="Proteomes" id="UP000828390">
    <property type="component" value="Unassembled WGS sequence"/>
</dbReference>
<dbReference type="InterPro" id="IPR017452">
    <property type="entry name" value="GPCR_Rhodpsn_7TM"/>
</dbReference>
<gene>
    <name evidence="10" type="ORF">DPMN_170173</name>
</gene>
<keyword evidence="2 8" id="KW-0812">Transmembrane</keyword>